<keyword evidence="5 7" id="KW-1133">Transmembrane helix</keyword>
<dbReference type="PANTHER" id="PTHR43744">
    <property type="entry name" value="ABC TRANSPORTER PERMEASE PROTEIN MG189-RELATED-RELATED"/>
    <property type="match status" value="1"/>
</dbReference>
<feature type="transmembrane region" description="Helical" evidence="7">
    <location>
        <begin position="180"/>
        <end position="201"/>
    </location>
</feature>
<reference evidence="10" key="1">
    <citation type="submission" date="2016-10" db="EMBL/GenBank/DDBJ databases">
        <authorList>
            <person name="Varghese N."/>
            <person name="Submissions S."/>
        </authorList>
    </citation>
    <scope>NUCLEOTIDE SEQUENCE [LARGE SCALE GENOMIC DNA]</scope>
    <source>
        <strain evidence="10">CGMCC 1.3703</strain>
    </source>
</reference>
<comment type="similarity">
    <text evidence="7">Belongs to the binding-protein-dependent transport system permease family.</text>
</comment>
<feature type="transmembrane region" description="Helical" evidence="7">
    <location>
        <begin position="7"/>
        <end position="29"/>
    </location>
</feature>
<dbReference type="Gene3D" id="1.10.3720.10">
    <property type="entry name" value="MetI-like"/>
    <property type="match status" value="1"/>
</dbReference>
<dbReference type="GO" id="GO:0055085">
    <property type="term" value="P:transmembrane transport"/>
    <property type="evidence" value="ECO:0007669"/>
    <property type="project" value="InterPro"/>
</dbReference>
<evidence type="ECO:0000256" key="5">
    <source>
        <dbReference type="ARBA" id="ARBA00022989"/>
    </source>
</evidence>
<evidence type="ECO:0000256" key="3">
    <source>
        <dbReference type="ARBA" id="ARBA00022475"/>
    </source>
</evidence>
<evidence type="ECO:0000256" key="6">
    <source>
        <dbReference type="ARBA" id="ARBA00023136"/>
    </source>
</evidence>
<dbReference type="RefSeq" id="WP_089651220.1">
    <property type="nucleotide sequence ID" value="NZ_FNIZ01000003.1"/>
</dbReference>
<dbReference type="InterPro" id="IPR000515">
    <property type="entry name" value="MetI-like"/>
</dbReference>
<comment type="subcellular location">
    <subcellularLocation>
        <location evidence="1 7">Cell membrane</location>
        <topology evidence="1 7">Multi-pass membrane protein</topology>
    </subcellularLocation>
</comment>
<evidence type="ECO:0000256" key="1">
    <source>
        <dbReference type="ARBA" id="ARBA00004651"/>
    </source>
</evidence>
<evidence type="ECO:0000256" key="7">
    <source>
        <dbReference type="RuleBase" id="RU363032"/>
    </source>
</evidence>
<feature type="transmembrane region" description="Helical" evidence="7">
    <location>
        <begin position="134"/>
        <end position="154"/>
    </location>
</feature>
<evidence type="ECO:0000259" key="8">
    <source>
        <dbReference type="PROSITE" id="PS50928"/>
    </source>
</evidence>
<name>A0A1H0H9H6_HALAD</name>
<evidence type="ECO:0000256" key="4">
    <source>
        <dbReference type="ARBA" id="ARBA00022692"/>
    </source>
</evidence>
<keyword evidence="2 7" id="KW-0813">Transport</keyword>
<dbReference type="AlphaFoldDB" id="A0A1H0H9H6"/>
<feature type="transmembrane region" description="Helical" evidence="7">
    <location>
        <begin position="234"/>
        <end position="255"/>
    </location>
</feature>
<feature type="transmembrane region" description="Helical" evidence="7">
    <location>
        <begin position="68"/>
        <end position="89"/>
    </location>
</feature>
<feature type="domain" description="ABC transmembrane type-1" evidence="8">
    <location>
        <begin position="64"/>
        <end position="255"/>
    </location>
</feature>
<keyword evidence="6 7" id="KW-0472">Membrane</keyword>
<dbReference type="OrthoDB" id="187395at2"/>
<proteinExistence type="inferred from homology"/>
<dbReference type="InterPro" id="IPR035906">
    <property type="entry name" value="MetI-like_sf"/>
</dbReference>
<sequence>MDRLGKRVLLIIYAAIIIIPMLTVFFSTFKTTSQMYENPIGLPESFNFSNYVQIFNETAMATYFKNSVIVTLVSVTFTLFFASLIAYAITRMNKWMGGLLFGLFTLGMMVPAQVNMIPLYSLIYRLDLTNTLSGLMIVNISVTLPVAVFILTGFMKTIPKELFEACTIDGANNWQVYRRIALPLSLPSLSATAIFLFVMHWNDLLYPLLFITKDEYKTLPLALLEFQGQYMTNFPMLFTGVMIASAPMIIAYVFLQRYFIAGMTAGSVKG</sequence>
<keyword evidence="4 7" id="KW-0812">Transmembrane</keyword>
<dbReference type="PROSITE" id="PS50928">
    <property type="entry name" value="ABC_TM1"/>
    <property type="match status" value="1"/>
</dbReference>
<evidence type="ECO:0000313" key="10">
    <source>
        <dbReference type="Proteomes" id="UP000198860"/>
    </source>
</evidence>
<accession>A0A1H0H9H6</accession>
<evidence type="ECO:0000256" key="2">
    <source>
        <dbReference type="ARBA" id="ARBA00022448"/>
    </source>
</evidence>
<dbReference type="STRING" id="240303.SAMN05421677_10394"/>
<dbReference type="Proteomes" id="UP000198860">
    <property type="component" value="Unassembled WGS sequence"/>
</dbReference>
<gene>
    <name evidence="9" type="ORF">SAMN05421677_10394</name>
</gene>
<feature type="transmembrane region" description="Helical" evidence="7">
    <location>
        <begin position="96"/>
        <end position="114"/>
    </location>
</feature>
<protein>
    <submittedName>
        <fullName evidence="9">Raffinose/stachyose/melibiose transport system permease protein</fullName>
    </submittedName>
</protein>
<dbReference type="EMBL" id="FNIZ01000003">
    <property type="protein sequence ID" value="SDO15571.1"/>
    <property type="molecule type" value="Genomic_DNA"/>
</dbReference>
<dbReference type="CDD" id="cd06261">
    <property type="entry name" value="TM_PBP2"/>
    <property type="match status" value="1"/>
</dbReference>
<keyword evidence="3" id="KW-1003">Cell membrane</keyword>
<dbReference type="PANTHER" id="PTHR43744:SF12">
    <property type="entry name" value="ABC TRANSPORTER PERMEASE PROTEIN MG189-RELATED"/>
    <property type="match status" value="1"/>
</dbReference>
<organism evidence="9 10">
    <name type="scientific">Halobacillus aidingensis</name>
    <dbReference type="NCBI Taxonomy" id="240303"/>
    <lineage>
        <taxon>Bacteria</taxon>
        <taxon>Bacillati</taxon>
        <taxon>Bacillota</taxon>
        <taxon>Bacilli</taxon>
        <taxon>Bacillales</taxon>
        <taxon>Bacillaceae</taxon>
        <taxon>Halobacillus</taxon>
    </lineage>
</organism>
<dbReference type="Pfam" id="PF00528">
    <property type="entry name" value="BPD_transp_1"/>
    <property type="match status" value="1"/>
</dbReference>
<dbReference type="SUPFAM" id="SSF161098">
    <property type="entry name" value="MetI-like"/>
    <property type="match status" value="1"/>
</dbReference>
<dbReference type="GO" id="GO:0005886">
    <property type="term" value="C:plasma membrane"/>
    <property type="evidence" value="ECO:0007669"/>
    <property type="project" value="UniProtKB-SubCell"/>
</dbReference>
<keyword evidence="10" id="KW-1185">Reference proteome</keyword>
<evidence type="ECO:0000313" key="9">
    <source>
        <dbReference type="EMBL" id="SDO15571.1"/>
    </source>
</evidence>